<gene>
    <name evidence="1" type="ORF">BpHYR1_001825</name>
</gene>
<protein>
    <submittedName>
        <fullName evidence="1">Uncharacterized protein</fullName>
    </submittedName>
</protein>
<evidence type="ECO:0000313" key="1">
    <source>
        <dbReference type="EMBL" id="RNA36334.1"/>
    </source>
</evidence>
<comment type="caution">
    <text evidence="1">The sequence shown here is derived from an EMBL/GenBank/DDBJ whole genome shotgun (WGS) entry which is preliminary data.</text>
</comment>
<reference evidence="1 2" key="1">
    <citation type="journal article" date="2018" name="Sci. Rep.">
        <title>Genomic signatures of local adaptation to the degree of environmental predictability in rotifers.</title>
        <authorList>
            <person name="Franch-Gras L."/>
            <person name="Hahn C."/>
            <person name="Garcia-Roger E.M."/>
            <person name="Carmona M.J."/>
            <person name="Serra M."/>
            <person name="Gomez A."/>
        </authorList>
    </citation>
    <scope>NUCLEOTIDE SEQUENCE [LARGE SCALE GENOMIC DNA]</scope>
    <source>
        <strain evidence="1">HYR1</strain>
    </source>
</reference>
<dbReference type="Proteomes" id="UP000276133">
    <property type="component" value="Unassembled WGS sequence"/>
</dbReference>
<sequence>MMYFKKRDFLTINDPFHTWIDQPSCIRNFSKADDLYDFSAICYRPTQKNQGCQYEQQITKTSSYTQTVNPGSSKVLNIISQNFTWNNVGDLICIFADKIGDWNAIHFRIFSVIIYLILHMSRMGKYIVDEDDLCVILREKRGSYKRILFYEMFPELELEAKAFVLSKCCQKEGSFDAIALANFVNKRYREMFPNNNLDDDELLFLNSLKGFLSCLNSKNHLLIIKLK</sequence>
<dbReference type="OrthoDB" id="10031433at2759"/>
<accession>A0A3M7SKD2</accession>
<keyword evidence="2" id="KW-1185">Reference proteome</keyword>
<organism evidence="1 2">
    <name type="scientific">Brachionus plicatilis</name>
    <name type="common">Marine rotifer</name>
    <name type="synonym">Brachionus muelleri</name>
    <dbReference type="NCBI Taxonomy" id="10195"/>
    <lineage>
        <taxon>Eukaryota</taxon>
        <taxon>Metazoa</taxon>
        <taxon>Spiralia</taxon>
        <taxon>Gnathifera</taxon>
        <taxon>Rotifera</taxon>
        <taxon>Eurotatoria</taxon>
        <taxon>Monogononta</taxon>
        <taxon>Pseudotrocha</taxon>
        <taxon>Ploima</taxon>
        <taxon>Brachionidae</taxon>
        <taxon>Brachionus</taxon>
    </lineage>
</organism>
<dbReference type="AlphaFoldDB" id="A0A3M7SKD2"/>
<dbReference type="EMBL" id="REGN01001202">
    <property type="protein sequence ID" value="RNA36334.1"/>
    <property type="molecule type" value="Genomic_DNA"/>
</dbReference>
<name>A0A3M7SKD2_BRAPC</name>
<evidence type="ECO:0000313" key="2">
    <source>
        <dbReference type="Proteomes" id="UP000276133"/>
    </source>
</evidence>
<proteinExistence type="predicted"/>